<dbReference type="GO" id="GO:0016787">
    <property type="term" value="F:hydrolase activity"/>
    <property type="evidence" value="ECO:0007669"/>
    <property type="project" value="UniProtKB-KW"/>
</dbReference>
<sequence>MKKRLLFNLDKSQIKDFFQIITLWATLTRRSLICVAILFFSEKCIAQRELIHAYPSKLGFDEVFINQKVDSIMEMGIDSLAFPGAQLLVAKNDTVIFHKAYGFHTYDSIHLVALNDLYDLASVTKITGPLPALMKLVDEGKLDLDKPFSTYWKPWQHRKDKKDLTLREILAHQAGLMPYIVFLQKVLRKNGKIKRRFVQNSSNKRFQGQVYDGLYINDRFERKMNRIINRSKVSNEKKYVYSGLTFLIFPKLIEQLSGTDYQTYLDENFYRPLGCHTLGYLPNKNHYVNAIVPTEVDTLFRKTVVKGWVHDENASLKGGVSGNAGLFGTADDLAKLMLFYQNYGKVDGKQLISTQTVKEFTEVQYPENENRRGLGFDKPLLDNAELPLEEAYPSPLTSPKSFGHSGFTGTFVWADPENKLTFIFLSNRVYPSRDHRELYNLNIRTALQDVFYKAGGLSIQN</sequence>
<organism evidence="3 4">
    <name type="scientific">Allomuricauda ruestringensis (strain DSM 13258 / CIP 107369 / LMG 19739 / B1)</name>
    <name type="common">Muricauda ruestringensis</name>
    <dbReference type="NCBI Taxonomy" id="886377"/>
    <lineage>
        <taxon>Bacteria</taxon>
        <taxon>Pseudomonadati</taxon>
        <taxon>Bacteroidota</taxon>
        <taxon>Flavobacteriia</taxon>
        <taxon>Flavobacteriales</taxon>
        <taxon>Flavobacteriaceae</taxon>
        <taxon>Flagellimonas</taxon>
    </lineage>
</organism>
<dbReference type="eggNOG" id="COG1680">
    <property type="taxonomic scope" value="Bacteria"/>
</dbReference>
<dbReference type="InterPro" id="IPR012338">
    <property type="entry name" value="Beta-lactam/transpept-like"/>
</dbReference>
<reference evidence="4" key="1">
    <citation type="submission" date="2011-08" db="EMBL/GenBank/DDBJ databases">
        <title>The complete genome of Muricauda ruestringensis DSM 13258.</title>
        <authorList>
            <person name="Lucas S."/>
            <person name="Han J."/>
            <person name="Lapidus A."/>
            <person name="Bruce D."/>
            <person name="Goodwin L."/>
            <person name="Pitluck S."/>
            <person name="Peters L."/>
            <person name="Kyrpides N."/>
            <person name="Mavromatis K."/>
            <person name="Ivanova N."/>
            <person name="Ovchinnikova G."/>
            <person name="Teshima H."/>
            <person name="Detter J.C."/>
            <person name="Tapia R."/>
            <person name="Han C."/>
            <person name="Land M."/>
            <person name="Hauser L."/>
            <person name="Markowitz V."/>
            <person name="Cheng J.-F."/>
            <person name="Hugenholtz P."/>
            <person name="Woyke T."/>
            <person name="Wu D."/>
            <person name="Spring S."/>
            <person name="Schroeder M."/>
            <person name="Brambilla E."/>
            <person name="Klenk H.-P."/>
            <person name="Eisen J.A."/>
        </authorList>
    </citation>
    <scope>NUCLEOTIDE SEQUENCE [LARGE SCALE GENOMIC DNA]</scope>
    <source>
        <strain evidence="4">DSM 13258 / LMG 19739 / B1</strain>
    </source>
</reference>
<proteinExistence type="predicted"/>
<dbReference type="InterPro" id="IPR050789">
    <property type="entry name" value="Diverse_Enzym_Activities"/>
</dbReference>
<dbReference type="InterPro" id="IPR001466">
    <property type="entry name" value="Beta-lactam-related"/>
</dbReference>
<dbReference type="KEGG" id="mrs:Murru_1479"/>
<dbReference type="SUPFAM" id="SSF56601">
    <property type="entry name" value="beta-lactamase/transpeptidase-like"/>
    <property type="match status" value="1"/>
</dbReference>
<dbReference type="PANTHER" id="PTHR43283">
    <property type="entry name" value="BETA-LACTAMASE-RELATED"/>
    <property type="match status" value="1"/>
</dbReference>
<dbReference type="PANTHER" id="PTHR43283:SF11">
    <property type="entry name" value="BETA-LACTAMASE-RELATED DOMAIN-CONTAINING PROTEIN"/>
    <property type="match status" value="1"/>
</dbReference>
<evidence type="ECO:0000313" key="4">
    <source>
        <dbReference type="Proteomes" id="UP000008908"/>
    </source>
</evidence>
<keyword evidence="4" id="KW-1185">Reference proteome</keyword>
<dbReference type="Pfam" id="PF00144">
    <property type="entry name" value="Beta-lactamase"/>
    <property type="match status" value="1"/>
</dbReference>
<evidence type="ECO:0000259" key="2">
    <source>
        <dbReference type="Pfam" id="PF00144"/>
    </source>
</evidence>
<dbReference type="EMBL" id="CP002999">
    <property type="protein sequence ID" value="AEM70520.1"/>
    <property type="molecule type" value="Genomic_DNA"/>
</dbReference>
<protein>
    <submittedName>
        <fullName evidence="3">Beta-lactamase</fullName>
    </submittedName>
</protein>
<dbReference type="AlphaFoldDB" id="G2PQ55"/>
<name>G2PQ55_ALLRU</name>
<dbReference type="Gene3D" id="3.40.710.10">
    <property type="entry name" value="DD-peptidase/beta-lactamase superfamily"/>
    <property type="match status" value="1"/>
</dbReference>
<reference evidence="3 4" key="2">
    <citation type="journal article" date="2012" name="Stand. Genomic Sci.">
        <title>Complete genome sequence of the facultatively anaerobic, appendaged bacterium Muricauda ruestringensis type strain (B1(T)).</title>
        <authorList>
            <person name="Huntemann M."/>
            <person name="Teshima H."/>
            <person name="Lapidus A."/>
            <person name="Nolan M."/>
            <person name="Lucas S."/>
            <person name="Hammon N."/>
            <person name="Deshpande S."/>
            <person name="Cheng J.F."/>
            <person name="Tapia R."/>
            <person name="Goodwin L.A."/>
            <person name="Pitluck S."/>
            <person name="Liolios K."/>
            <person name="Pagani I."/>
            <person name="Ivanova N."/>
            <person name="Mavromatis K."/>
            <person name="Mikhailova N."/>
            <person name="Pati A."/>
            <person name="Chen A."/>
            <person name="Palaniappan K."/>
            <person name="Land M."/>
            <person name="Hauser L."/>
            <person name="Pan C."/>
            <person name="Brambilla E.M."/>
            <person name="Rohde M."/>
            <person name="Spring S."/>
            <person name="Goker M."/>
            <person name="Detter J.C."/>
            <person name="Bristow J."/>
            <person name="Eisen J.A."/>
            <person name="Markowitz V."/>
            <person name="Hugenholtz P."/>
            <person name="Kyrpides N.C."/>
            <person name="Klenk H.P."/>
            <person name="Woyke T."/>
        </authorList>
    </citation>
    <scope>NUCLEOTIDE SEQUENCE [LARGE SCALE GENOMIC DNA]</scope>
    <source>
        <strain evidence="4">DSM 13258 / LMG 19739 / B1</strain>
    </source>
</reference>
<dbReference type="Proteomes" id="UP000008908">
    <property type="component" value="Chromosome"/>
</dbReference>
<dbReference type="HOGENOM" id="CLU_020027_1_1_10"/>
<keyword evidence="1" id="KW-0378">Hydrolase</keyword>
<gene>
    <name evidence="3" type="ordered locus">Murru_1479</name>
</gene>
<feature type="domain" description="Beta-lactamase-related" evidence="2">
    <location>
        <begin position="71"/>
        <end position="438"/>
    </location>
</feature>
<evidence type="ECO:0000313" key="3">
    <source>
        <dbReference type="EMBL" id="AEM70520.1"/>
    </source>
</evidence>
<dbReference type="RefSeq" id="WP_014032801.1">
    <property type="nucleotide sequence ID" value="NC_015945.1"/>
</dbReference>
<dbReference type="STRING" id="886377.Murru_1479"/>
<evidence type="ECO:0000256" key="1">
    <source>
        <dbReference type="ARBA" id="ARBA00022801"/>
    </source>
</evidence>
<accession>G2PQ55</accession>